<comment type="caution">
    <text evidence="3">The sequence shown here is derived from an EMBL/GenBank/DDBJ whole genome shotgun (WGS) entry which is preliminary data.</text>
</comment>
<dbReference type="PANTHER" id="PTHR12732:SF0">
    <property type="entry name" value="PCI DOMAIN-CONTAINING PROTEIN 2"/>
    <property type="match status" value="1"/>
</dbReference>
<reference evidence="3 4" key="1">
    <citation type="journal article" date="2020" name="G3 (Bethesda)">
        <title>Improved Reference Genome for Cyclotella cryptica CCMP332, a Model for Cell Wall Morphogenesis, Salinity Adaptation, and Lipid Production in Diatoms (Bacillariophyta).</title>
        <authorList>
            <person name="Roberts W.R."/>
            <person name="Downey K.M."/>
            <person name="Ruck E.C."/>
            <person name="Traller J.C."/>
            <person name="Alverson A.J."/>
        </authorList>
    </citation>
    <scope>NUCLEOTIDE SEQUENCE [LARGE SCALE GENOMIC DNA]</scope>
    <source>
        <strain evidence="3 4">CCMP332</strain>
    </source>
</reference>
<feature type="compositionally biased region" description="Polar residues" evidence="1">
    <location>
        <begin position="40"/>
        <end position="50"/>
    </location>
</feature>
<dbReference type="AlphaFoldDB" id="A0ABD3PA72"/>
<proteinExistence type="predicted"/>
<dbReference type="PANTHER" id="PTHR12732">
    <property type="entry name" value="UNCHARACTERIZED PROTEASOME COMPONENT REGION PCI-CONTAINING"/>
    <property type="match status" value="1"/>
</dbReference>
<dbReference type="InterPro" id="IPR000717">
    <property type="entry name" value="PCI_dom"/>
</dbReference>
<name>A0ABD3PA72_9STRA</name>
<feature type="domain" description="PCI" evidence="2">
    <location>
        <begin position="247"/>
        <end position="427"/>
    </location>
</feature>
<accession>A0ABD3PA72</accession>
<evidence type="ECO:0000259" key="2">
    <source>
        <dbReference type="PROSITE" id="PS50250"/>
    </source>
</evidence>
<keyword evidence="4" id="KW-1185">Reference proteome</keyword>
<evidence type="ECO:0000313" key="3">
    <source>
        <dbReference type="EMBL" id="KAL3784699.1"/>
    </source>
</evidence>
<evidence type="ECO:0000256" key="1">
    <source>
        <dbReference type="SAM" id="MobiDB-lite"/>
    </source>
</evidence>
<gene>
    <name evidence="3" type="ORF">HJC23_007708</name>
</gene>
<dbReference type="Pfam" id="PF25573">
    <property type="entry name" value="TPR_PSMD3_N"/>
    <property type="match status" value="1"/>
</dbReference>
<dbReference type="InterPro" id="IPR045114">
    <property type="entry name" value="Csn12-like"/>
</dbReference>
<feature type="region of interest" description="Disordered" evidence="1">
    <location>
        <begin position="31"/>
        <end position="57"/>
    </location>
</feature>
<dbReference type="Gene3D" id="1.10.10.10">
    <property type="entry name" value="Winged helix-like DNA-binding domain superfamily/Winged helix DNA-binding domain"/>
    <property type="match status" value="1"/>
</dbReference>
<dbReference type="InterPro" id="IPR057985">
    <property type="entry name" value="TPR_PSMD3_N"/>
</dbReference>
<dbReference type="PROSITE" id="PS50250">
    <property type="entry name" value="PCI"/>
    <property type="match status" value="1"/>
</dbReference>
<dbReference type="EMBL" id="JABMIG020000230">
    <property type="protein sequence ID" value="KAL3784699.1"/>
    <property type="molecule type" value="Genomic_DNA"/>
</dbReference>
<dbReference type="InterPro" id="IPR036388">
    <property type="entry name" value="WH-like_DNA-bd_sf"/>
</dbReference>
<evidence type="ECO:0000313" key="4">
    <source>
        <dbReference type="Proteomes" id="UP001516023"/>
    </source>
</evidence>
<dbReference type="Pfam" id="PF01399">
    <property type="entry name" value="PCI"/>
    <property type="match status" value="1"/>
</dbReference>
<dbReference type="SMART" id="SM00753">
    <property type="entry name" value="PAM"/>
    <property type="match status" value="1"/>
</dbReference>
<organism evidence="3 4">
    <name type="scientific">Cyclotella cryptica</name>
    <dbReference type="NCBI Taxonomy" id="29204"/>
    <lineage>
        <taxon>Eukaryota</taxon>
        <taxon>Sar</taxon>
        <taxon>Stramenopiles</taxon>
        <taxon>Ochrophyta</taxon>
        <taxon>Bacillariophyta</taxon>
        <taxon>Coscinodiscophyceae</taxon>
        <taxon>Thalassiosirophycidae</taxon>
        <taxon>Stephanodiscales</taxon>
        <taxon>Stephanodiscaceae</taxon>
        <taxon>Cyclotella</taxon>
    </lineage>
</organism>
<protein>
    <recommendedName>
        <fullName evidence="2">PCI domain-containing protein</fullName>
    </recommendedName>
</protein>
<sequence length="435" mass="49448">MLLSPSAINSIKVKLSNAVSAKNPQAVANAVELPPLHRVTSPSDANNRNEGSGHREQLKVDGADWSTVLNSILDARGGILSYLCCSNTHSYRICCLVHVKSIVKKNPEQTYEAQSSLHSAFNHILGSSKGNWLIPALHVVCRNTHRAAVFADEALSVNSGKRNDHAKLHNAVTLLQASYSKTLNDRVELKPNEPLSEEGSKKVGVLYIVNQLFSMYFQLNTLRLCKNLLKPVESRGIHQNGTMGEMVTYRYYIGRLNMFEDQYELAEENFDYALRHCHHSAVGNKKRILNYLVPVKLLRGRLPTNKLLEKYSLHEFVPLMNGMRTGNLIEFTNGLTKNQDIFIRRGTYLLLEKCKMICYRNLFKRVYRIIGKEQINLEYIAKSFKWLGMPIDLDEVECILANLIYKQYIRGYLSHAKRVLVLSKKDPFPTSKVIK</sequence>
<dbReference type="Proteomes" id="UP001516023">
    <property type="component" value="Unassembled WGS sequence"/>
</dbReference>
<dbReference type="FunFam" id="1.10.10.10:FF:000333">
    <property type="entry name" value="enhanced ethylene response protein 5"/>
    <property type="match status" value="1"/>
</dbReference>